<dbReference type="AlphaFoldDB" id="C9LIZ5"/>
<dbReference type="Proteomes" id="UP000003460">
    <property type="component" value="Unassembled WGS sequence"/>
</dbReference>
<evidence type="ECO:0000256" key="1">
    <source>
        <dbReference type="SAM" id="MobiDB-lite"/>
    </source>
</evidence>
<name>C9LIZ5_9BACT</name>
<organism evidence="2 3">
    <name type="scientific">Alloprevotella tannerae ATCC 51259</name>
    <dbReference type="NCBI Taxonomy" id="626522"/>
    <lineage>
        <taxon>Bacteria</taxon>
        <taxon>Pseudomonadati</taxon>
        <taxon>Bacteroidota</taxon>
        <taxon>Bacteroidia</taxon>
        <taxon>Bacteroidales</taxon>
        <taxon>Prevotellaceae</taxon>
        <taxon>Alloprevotella</taxon>
    </lineage>
</organism>
<dbReference type="HOGENOM" id="CLU_3314928_0_0_10"/>
<accession>C9LIZ5</accession>
<sequence>MAVFCTRNKGARPSPNFVRENSPYGKKKSHLWGKKFPLG</sequence>
<feature type="region of interest" description="Disordered" evidence="1">
    <location>
        <begin position="1"/>
        <end position="29"/>
    </location>
</feature>
<evidence type="ECO:0000313" key="2">
    <source>
        <dbReference type="EMBL" id="EEX70962.1"/>
    </source>
</evidence>
<dbReference type="EMBL" id="ACIJ02000023">
    <property type="protein sequence ID" value="EEX70962.1"/>
    <property type="molecule type" value="Genomic_DNA"/>
</dbReference>
<protein>
    <submittedName>
        <fullName evidence="2">Uncharacterized protein</fullName>
    </submittedName>
</protein>
<proteinExistence type="predicted"/>
<comment type="caution">
    <text evidence="2">The sequence shown here is derived from an EMBL/GenBank/DDBJ whole genome shotgun (WGS) entry which is preliminary data.</text>
</comment>
<reference evidence="2" key="1">
    <citation type="submission" date="2009-09" db="EMBL/GenBank/DDBJ databases">
        <authorList>
            <person name="Weinstock G."/>
            <person name="Sodergren E."/>
            <person name="Clifton S."/>
            <person name="Fulton L."/>
            <person name="Fulton B."/>
            <person name="Courtney L."/>
            <person name="Fronick C."/>
            <person name="Harrison M."/>
            <person name="Strong C."/>
            <person name="Farmer C."/>
            <person name="Delahaunty K."/>
            <person name="Markovic C."/>
            <person name="Hall O."/>
            <person name="Minx P."/>
            <person name="Tomlinson C."/>
            <person name="Mitreva M."/>
            <person name="Nelson J."/>
            <person name="Hou S."/>
            <person name="Wollam A."/>
            <person name="Pepin K.H."/>
            <person name="Johnson M."/>
            <person name="Bhonagiri V."/>
            <person name="Nash W.E."/>
            <person name="Warren W."/>
            <person name="Chinwalla A."/>
            <person name="Mardis E.R."/>
            <person name="Wilson R.K."/>
        </authorList>
    </citation>
    <scope>NUCLEOTIDE SEQUENCE [LARGE SCALE GENOMIC DNA]</scope>
    <source>
        <strain evidence="2">ATCC 51259</strain>
    </source>
</reference>
<gene>
    <name evidence="2" type="ORF">GCWU000325_02206</name>
</gene>
<dbReference type="STRING" id="626522.GCWU000325_02206"/>
<evidence type="ECO:0000313" key="3">
    <source>
        <dbReference type="Proteomes" id="UP000003460"/>
    </source>
</evidence>
<keyword evidence="3" id="KW-1185">Reference proteome</keyword>